<dbReference type="Proteomes" id="UP000199236">
    <property type="component" value="Unassembled WGS sequence"/>
</dbReference>
<evidence type="ECO:0000313" key="1">
    <source>
        <dbReference type="EMBL" id="SFP03553.1"/>
    </source>
</evidence>
<name>A0A1I5M266_9HYPH</name>
<organism evidence="1 2">
    <name type="scientific">Cohaesibacter marisflavi</name>
    <dbReference type="NCBI Taxonomy" id="655353"/>
    <lineage>
        <taxon>Bacteria</taxon>
        <taxon>Pseudomonadati</taxon>
        <taxon>Pseudomonadota</taxon>
        <taxon>Alphaproteobacteria</taxon>
        <taxon>Hyphomicrobiales</taxon>
        <taxon>Cohaesibacteraceae</taxon>
    </lineage>
</organism>
<keyword evidence="2" id="KW-1185">Reference proteome</keyword>
<dbReference type="EMBL" id="FOVR01000019">
    <property type="protein sequence ID" value="SFP03553.1"/>
    <property type="molecule type" value="Genomic_DNA"/>
</dbReference>
<reference evidence="1 2" key="1">
    <citation type="submission" date="2016-10" db="EMBL/GenBank/DDBJ databases">
        <authorList>
            <person name="de Groot N.N."/>
        </authorList>
    </citation>
    <scope>NUCLEOTIDE SEQUENCE [LARGE SCALE GENOMIC DNA]</scope>
    <source>
        <strain evidence="1 2">CGMCC 1.9157</strain>
    </source>
</reference>
<evidence type="ECO:0000313" key="2">
    <source>
        <dbReference type="Proteomes" id="UP000199236"/>
    </source>
</evidence>
<proteinExistence type="predicted"/>
<accession>A0A1I5M266</accession>
<sequence length="86" mass="8882">MDALNAGARYSLYGLAVEEAKAGAGILMGHACLIDSLLKTGQLVPASLKQAKTGRAMVLNLPNSPTRRPVVDNIAAHLVGQIGSTN</sequence>
<protein>
    <submittedName>
        <fullName evidence="1">LysR family transcriptional regulator, glycine cleavage system transcriptional activator</fullName>
    </submittedName>
</protein>
<dbReference type="AlphaFoldDB" id="A0A1I5M266"/>
<gene>
    <name evidence="1" type="ORF">SAMN04488056_1193</name>
</gene>